<dbReference type="UniPathway" id="UPA00079"/>
<evidence type="ECO:0000313" key="7">
    <source>
        <dbReference type="Proteomes" id="UP000440668"/>
    </source>
</evidence>
<feature type="binding site" evidence="4">
    <location>
        <position position="137"/>
    </location>
    <ligand>
        <name>Mg(2+)</name>
        <dbReference type="ChEBI" id="CHEBI:18420"/>
    </ligand>
</feature>
<dbReference type="InterPro" id="IPR036849">
    <property type="entry name" value="Enolase-like_C_sf"/>
</dbReference>
<dbReference type="CDD" id="cd03320">
    <property type="entry name" value="OSBS"/>
    <property type="match status" value="1"/>
</dbReference>
<dbReference type="AlphaFoldDB" id="A0A6N7ZED2"/>
<name>A0A6N7ZED2_9MICO</name>
<dbReference type="InterPro" id="IPR029065">
    <property type="entry name" value="Enolase_C-like"/>
</dbReference>
<dbReference type="GO" id="GO:0000287">
    <property type="term" value="F:magnesium ion binding"/>
    <property type="evidence" value="ECO:0007669"/>
    <property type="project" value="UniProtKB-UniRule"/>
</dbReference>
<comment type="catalytic activity">
    <reaction evidence="4">
        <text>(1R,6R)-6-hydroxy-2-succinyl-cyclohexa-2,4-diene-1-carboxylate = 2-succinylbenzoate + H2O</text>
        <dbReference type="Rhea" id="RHEA:10196"/>
        <dbReference type="ChEBI" id="CHEBI:15377"/>
        <dbReference type="ChEBI" id="CHEBI:18325"/>
        <dbReference type="ChEBI" id="CHEBI:58689"/>
        <dbReference type="EC" id="4.2.1.113"/>
    </reaction>
</comment>
<keyword evidence="2 4" id="KW-0460">Magnesium</keyword>
<dbReference type="Pfam" id="PF13378">
    <property type="entry name" value="MR_MLE_C"/>
    <property type="match status" value="1"/>
</dbReference>
<organism evidence="6 7">
    <name type="scientific">Cellulosimicrobium composti</name>
    <dbReference type="NCBI Taxonomy" id="2672572"/>
    <lineage>
        <taxon>Bacteria</taxon>
        <taxon>Bacillati</taxon>
        <taxon>Actinomycetota</taxon>
        <taxon>Actinomycetes</taxon>
        <taxon>Micrococcales</taxon>
        <taxon>Promicromonosporaceae</taxon>
        <taxon>Cellulosimicrobium</taxon>
    </lineage>
</organism>
<evidence type="ECO:0000259" key="5">
    <source>
        <dbReference type="SMART" id="SM00922"/>
    </source>
</evidence>
<evidence type="ECO:0000313" key="6">
    <source>
        <dbReference type="EMBL" id="MTG87689.1"/>
    </source>
</evidence>
<gene>
    <name evidence="4" type="primary">menC</name>
    <name evidence="6" type="ORF">GJV82_01785</name>
</gene>
<feature type="active site" description="Proton acceptor" evidence="4">
    <location>
        <position position="216"/>
    </location>
</feature>
<dbReference type="SMART" id="SM00922">
    <property type="entry name" value="MR_MLE"/>
    <property type="match status" value="1"/>
</dbReference>
<sequence>MPDSRTVVYRTRLTTRFRGLDTRDGVLLRGDAGWGEFSPFWDYDDAESAAWLRAAHEAAHHGWPDAVRDRVPVNVTVPAVGPDRARELVAASGGCRTAKVKVAQRGPDGALEPLDAEVARLEAVRDALGPDGRVRVDANGAWDPDEALRRLPHLDRAAGGLEYVEQPCPDVAGLAAVRRGQRGDTAVPVAADESIRRAEDPLAVVRADAADVVVLKVQPLGGVRACLDLAEQVRLPVVVSSALESSVGIAAGVALAAALPELPYACGLATVNLFAADVTDAPLVPVGGALPVTRPAPSAAALATTAPDPGTDRRWRERLDRVAGLLASAGGAR</sequence>
<keyword evidence="1 4" id="KW-0479">Metal-binding</keyword>
<dbReference type="EC" id="4.2.1.113" evidence="4"/>
<keyword evidence="4" id="KW-0474">Menaquinone biosynthesis</keyword>
<reference evidence="6 7" key="1">
    <citation type="submission" date="2019-11" db="EMBL/GenBank/DDBJ databases">
        <title>Cellulosimicrobium composti sp. nov. isolated from a compost.</title>
        <authorList>
            <person name="Yang Y."/>
        </authorList>
    </citation>
    <scope>NUCLEOTIDE SEQUENCE [LARGE SCALE GENOMIC DNA]</scope>
    <source>
        <strain evidence="6 7">BIT-GX5</strain>
    </source>
</reference>
<dbReference type="PANTHER" id="PTHR48073:SF2">
    <property type="entry name" value="O-SUCCINYLBENZOATE SYNTHASE"/>
    <property type="match status" value="1"/>
</dbReference>
<evidence type="ECO:0000256" key="1">
    <source>
        <dbReference type="ARBA" id="ARBA00022723"/>
    </source>
</evidence>
<feature type="binding site" evidence="4">
    <location>
        <position position="165"/>
    </location>
    <ligand>
        <name>Mg(2+)</name>
        <dbReference type="ChEBI" id="CHEBI:18420"/>
    </ligand>
</feature>
<keyword evidence="3 4" id="KW-0456">Lyase</keyword>
<comment type="pathway">
    <text evidence="4">Quinol/quinone metabolism; 1,4-dihydroxy-2-naphthoate biosynthesis; 1,4-dihydroxy-2-naphthoate from chorismate: step 4/7.</text>
</comment>
<feature type="domain" description="Mandelate racemase/muconate lactonizing enzyme C-terminal" evidence="5">
    <location>
        <begin position="82"/>
        <end position="184"/>
    </location>
</feature>
<dbReference type="SUPFAM" id="SSF51604">
    <property type="entry name" value="Enolase C-terminal domain-like"/>
    <property type="match status" value="1"/>
</dbReference>
<dbReference type="InterPro" id="IPR013342">
    <property type="entry name" value="Mandelate_racemase_C"/>
</dbReference>
<accession>A0A6N7ZED2</accession>
<protein>
    <recommendedName>
        <fullName evidence="4">o-succinylbenzoate synthase</fullName>
        <shortName evidence="4">OSB synthase</shortName>
        <shortName evidence="4">OSBS</shortName>
        <ecNumber evidence="4">4.2.1.113</ecNumber>
    </recommendedName>
    <alternativeName>
        <fullName evidence="4">4-(2'-carboxyphenyl)-4-oxybutyric acid synthase</fullName>
    </alternativeName>
    <alternativeName>
        <fullName evidence="4">o-succinylbenzoic acid synthase</fullName>
    </alternativeName>
</protein>
<dbReference type="EMBL" id="WMKA01000003">
    <property type="protein sequence ID" value="MTG87689.1"/>
    <property type="molecule type" value="Genomic_DNA"/>
</dbReference>
<evidence type="ECO:0000256" key="2">
    <source>
        <dbReference type="ARBA" id="ARBA00022842"/>
    </source>
</evidence>
<dbReference type="UniPathway" id="UPA01057">
    <property type="reaction ID" value="UER00165"/>
</dbReference>
<dbReference type="PANTHER" id="PTHR48073">
    <property type="entry name" value="O-SUCCINYLBENZOATE SYNTHASE-RELATED"/>
    <property type="match status" value="1"/>
</dbReference>
<dbReference type="InterPro" id="IPR010196">
    <property type="entry name" value="OSB_synthase_MenC1"/>
</dbReference>
<evidence type="ECO:0000256" key="4">
    <source>
        <dbReference type="HAMAP-Rule" id="MF_00470"/>
    </source>
</evidence>
<comment type="cofactor">
    <cofactor evidence="4">
        <name>a divalent metal cation</name>
        <dbReference type="ChEBI" id="CHEBI:60240"/>
    </cofactor>
</comment>
<dbReference type="HAMAP" id="MF_00470">
    <property type="entry name" value="MenC_1"/>
    <property type="match status" value="1"/>
</dbReference>
<dbReference type="GO" id="GO:0009234">
    <property type="term" value="P:menaquinone biosynthetic process"/>
    <property type="evidence" value="ECO:0007669"/>
    <property type="project" value="UniProtKB-UniRule"/>
</dbReference>
<dbReference type="SFLD" id="SFLDG00180">
    <property type="entry name" value="muconate_cycloisomerase"/>
    <property type="match status" value="1"/>
</dbReference>
<dbReference type="Pfam" id="PF18374">
    <property type="entry name" value="Enolase_like_N"/>
    <property type="match status" value="1"/>
</dbReference>
<dbReference type="GO" id="GO:0043748">
    <property type="term" value="F:O-succinylbenzoate synthase activity"/>
    <property type="evidence" value="ECO:0007669"/>
    <property type="project" value="UniProtKB-EC"/>
</dbReference>
<comment type="similarity">
    <text evidence="4">Belongs to the mandelate racemase/muconate lactonizing enzyme family. MenC type 1 subfamily.</text>
</comment>
<comment type="function">
    <text evidence="4">Converts 2-succinyl-6-hydroxy-2,4-cyclohexadiene-1-carboxylate (SHCHC) to 2-succinylbenzoate (OSB).</text>
</comment>
<dbReference type="Proteomes" id="UP000440668">
    <property type="component" value="Unassembled WGS sequence"/>
</dbReference>
<dbReference type="Gene3D" id="3.20.20.120">
    <property type="entry name" value="Enolase-like C-terminal domain"/>
    <property type="match status" value="1"/>
</dbReference>
<dbReference type="SFLD" id="SFLDS00001">
    <property type="entry name" value="Enolase"/>
    <property type="match status" value="1"/>
</dbReference>
<comment type="pathway">
    <text evidence="4">Quinol/quinone metabolism; menaquinone biosynthesis.</text>
</comment>
<proteinExistence type="inferred from homology"/>
<feature type="binding site" evidence="4">
    <location>
        <position position="192"/>
    </location>
    <ligand>
        <name>Mg(2+)</name>
        <dbReference type="ChEBI" id="CHEBI:18420"/>
    </ligand>
</feature>
<comment type="caution">
    <text evidence="6">The sequence shown here is derived from an EMBL/GenBank/DDBJ whole genome shotgun (WGS) entry which is preliminary data.</text>
</comment>
<evidence type="ECO:0000256" key="3">
    <source>
        <dbReference type="ARBA" id="ARBA00023239"/>
    </source>
</evidence>
<dbReference type="SFLD" id="SFLDF00009">
    <property type="entry name" value="o-succinylbenzoate_synthase"/>
    <property type="match status" value="1"/>
</dbReference>
<dbReference type="NCBIfam" id="NF002782">
    <property type="entry name" value="PRK02901.1"/>
    <property type="match status" value="1"/>
</dbReference>
<feature type="active site" description="Proton donor" evidence="4">
    <location>
        <position position="101"/>
    </location>
</feature>
<dbReference type="RefSeq" id="WP_318657173.1">
    <property type="nucleotide sequence ID" value="NZ_WMKA01000003.1"/>
</dbReference>